<accession>A0AA44IYE3</accession>
<protein>
    <submittedName>
        <fullName evidence="2">DUF982 domain-containing protein</fullName>
    </submittedName>
</protein>
<dbReference type="Proteomes" id="UP001155820">
    <property type="component" value="Unassembled WGS sequence"/>
</dbReference>
<organism evidence="2 3">
    <name type="scientific">Agrobacterium pusense</name>
    <dbReference type="NCBI Taxonomy" id="648995"/>
    <lineage>
        <taxon>Bacteria</taxon>
        <taxon>Pseudomonadati</taxon>
        <taxon>Pseudomonadota</taxon>
        <taxon>Alphaproteobacteria</taxon>
        <taxon>Hyphomicrobiales</taxon>
        <taxon>Rhizobiaceae</taxon>
        <taxon>Rhizobium/Agrobacterium group</taxon>
        <taxon>Agrobacterium</taxon>
    </lineage>
</organism>
<feature type="compositionally biased region" description="Polar residues" evidence="1">
    <location>
        <begin position="114"/>
        <end position="127"/>
    </location>
</feature>
<evidence type="ECO:0000256" key="1">
    <source>
        <dbReference type="SAM" id="MobiDB-lite"/>
    </source>
</evidence>
<dbReference type="RefSeq" id="WP_157673283.1">
    <property type="nucleotide sequence ID" value="NZ_JABRWL010000005.1"/>
</dbReference>
<keyword evidence="3" id="KW-1185">Reference proteome</keyword>
<evidence type="ECO:0000313" key="3">
    <source>
        <dbReference type="Proteomes" id="UP001155820"/>
    </source>
</evidence>
<dbReference type="InterPro" id="IPR010385">
    <property type="entry name" value="DUF982"/>
</dbReference>
<gene>
    <name evidence="2" type="ORF">FOB26_05625</name>
</gene>
<name>A0AA44IYE3_9HYPH</name>
<sequence>MTTIPLLGAYPLEIVLGGRCFNVSGVDEAVRLLEQEWPEKAGVHYAQALRPPGHVEKRLFGGRERAFDCSMSGGGYSACPIVGYRKCSAAALSGGESRQQREFGGRALTLRPGTESTRTRWPSHATA</sequence>
<feature type="region of interest" description="Disordered" evidence="1">
    <location>
        <begin position="98"/>
        <end position="127"/>
    </location>
</feature>
<reference evidence="2" key="1">
    <citation type="submission" date="2019-07" db="EMBL/GenBank/DDBJ databases">
        <title>FDA dAtabase for Regulatory Grade micrObial Sequences (FDA-ARGOS): Supporting development and validation of Infectious Disease Dx tests.</title>
        <authorList>
            <person name="Bachman M."/>
            <person name="Young C."/>
            <person name="Tallon L."/>
            <person name="Sadzewicz L."/>
            <person name="Vavikolanu K."/>
            <person name="Mehta A."/>
            <person name="Aluvathingal J."/>
            <person name="Nadendla S."/>
            <person name="Nandy P."/>
            <person name="Geyer C."/>
            <person name="Yan Y."/>
            <person name="Sichtig H."/>
        </authorList>
    </citation>
    <scope>NUCLEOTIDE SEQUENCE</scope>
    <source>
        <strain evidence="2">FDAARGOS_618</strain>
    </source>
</reference>
<comment type="caution">
    <text evidence="2">The sequence shown here is derived from an EMBL/GenBank/DDBJ whole genome shotgun (WGS) entry which is preliminary data.</text>
</comment>
<evidence type="ECO:0000313" key="2">
    <source>
        <dbReference type="EMBL" id="NRF18566.1"/>
    </source>
</evidence>
<dbReference type="Pfam" id="PF06169">
    <property type="entry name" value="DUF982"/>
    <property type="match status" value="1"/>
</dbReference>
<dbReference type="EMBL" id="JABRWM010000006">
    <property type="protein sequence ID" value="NRF18566.1"/>
    <property type="molecule type" value="Genomic_DNA"/>
</dbReference>
<dbReference type="AlphaFoldDB" id="A0AA44IYE3"/>
<proteinExistence type="predicted"/>